<dbReference type="Proteomes" id="UP000276417">
    <property type="component" value="Chromosome 2"/>
</dbReference>
<dbReference type="PANTHER" id="PTHR35446:SF2">
    <property type="entry name" value="CARBOXYMUCONOLACTONE DECARBOXYLASE-LIKE DOMAIN-CONTAINING PROTEIN"/>
    <property type="match status" value="1"/>
</dbReference>
<dbReference type="Pfam" id="PF02627">
    <property type="entry name" value="CMD"/>
    <property type="match status" value="1"/>
</dbReference>
<dbReference type="OrthoDB" id="9801997at2"/>
<dbReference type="GO" id="GO:0051920">
    <property type="term" value="F:peroxiredoxin activity"/>
    <property type="evidence" value="ECO:0007669"/>
    <property type="project" value="InterPro"/>
</dbReference>
<reference evidence="2 3" key="1">
    <citation type="submission" date="2018-11" db="EMBL/GenBank/DDBJ databases">
        <title>Deinococcus shelandsis sp. nov., isolated from South Shetland Islands soil of Antarctica.</title>
        <authorList>
            <person name="Tian J."/>
        </authorList>
    </citation>
    <scope>NUCLEOTIDE SEQUENCE [LARGE SCALE GENOMIC DNA]</scope>
    <source>
        <strain evidence="2 3">S14-83T</strain>
    </source>
</reference>
<dbReference type="Gene3D" id="1.20.1290.10">
    <property type="entry name" value="AhpD-like"/>
    <property type="match status" value="1"/>
</dbReference>
<proteinExistence type="predicted"/>
<name>A0A3G8YJD1_9DEIO</name>
<dbReference type="RefSeq" id="WP_124873992.1">
    <property type="nucleotide sequence ID" value="NZ_CP034184.1"/>
</dbReference>
<sequence length="152" mass="17126">MGVPIDYVRIEPGIGQALGALHTYVRKTALDPRLLHLIDIRVSQINGCAYCLDLHCEEARRDGEAQQRLDVLAAWWETELFTPTEQAALRFAEHVTRIPTDKGTDESYAQLKELFSDQEIVQLLGAVIDINAWNRLAITTSRQPKRRNTAGS</sequence>
<dbReference type="InterPro" id="IPR003779">
    <property type="entry name" value="CMD-like"/>
</dbReference>
<dbReference type="PANTHER" id="PTHR35446">
    <property type="entry name" value="SI:CH211-175M2.5"/>
    <property type="match status" value="1"/>
</dbReference>
<evidence type="ECO:0000259" key="1">
    <source>
        <dbReference type="Pfam" id="PF02627"/>
    </source>
</evidence>
<evidence type="ECO:0000313" key="3">
    <source>
        <dbReference type="Proteomes" id="UP000276417"/>
    </source>
</evidence>
<dbReference type="EMBL" id="CP034184">
    <property type="protein sequence ID" value="AZI44397.1"/>
    <property type="molecule type" value="Genomic_DNA"/>
</dbReference>
<dbReference type="AlphaFoldDB" id="A0A3G8YJD1"/>
<evidence type="ECO:0000313" key="2">
    <source>
        <dbReference type="EMBL" id="AZI44397.1"/>
    </source>
</evidence>
<accession>A0A3G8YJD1</accession>
<keyword evidence="3" id="KW-1185">Reference proteome</keyword>
<feature type="domain" description="Carboxymuconolactone decarboxylase-like" evidence="1">
    <location>
        <begin position="13"/>
        <end position="93"/>
    </location>
</feature>
<dbReference type="KEGG" id="dph:EHF33_16100"/>
<organism evidence="2 3">
    <name type="scientific">Deinococcus psychrotolerans</name>
    <dbReference type="NCBI Taxonomy" id="2489213"/>
    <lineage>
        <taxon>Bacteria</taxon>
        <taxon>Thermotogati</taxon>
        <taxon>Deinococcota</taxon>
        <taxon>Deinococci</taxon>
        <taxon>Deinococcales</taxon>
        <taxon>Deinococcaceae</taxon>
        <taxon>Deinococcus</taxon>
    </lineage>
</organism>
<dbReference type="SUPFAM" id="SSF69118">
    <property type="entry name" value="AhpD-like"/>
    <property type="match status" value="1"/>
</dbReference>
<dbReference type="InterPro" id="IPR004675">
    <property type="entry name" value="AhpD_core"/>
</dbReference>
<gene>
    <name evidence="2" type="ORF">EHF33_16100</name>
</gene>
<dbReference type="NCBIfam" id="TIGR00778">
    <property type="entry name" value="ahpD_dom"/>
    <property type="match status" value="1"/>
</dbReference>
<dbReference type="InterPro" id="IPR029032">
    <property type="entry name" value="AhpD-like"/>
</dbReference>
<protein>
    <submittedName>
        <fullName evidence="2">Carboxymuconolactone decarboxylase family protein</fullName>
    </submittedName>
</protein>